<dbReference type="GO" id="GO:0019252">
    <property type="term" value="P:starch biosynthetic process"/>
    <property type="evidence" value="ECO:0007669"/>
    <property type="project" value="UniProtKB-UniPathway"/>
</dbReference>
<accession>A0A7J7PC60</accession>
<evidence type="ECO:0000256" key="2">
    <source>
        <dbReference type="ARBA" id="ARBA00008434"/>
    </source>
</evidence>
<keyword evidence="10" id="KW-1185">Reference proteome</keyword>
<dbReference type="Gene3D" id="1.10.287.10">
    <property type="entry name" value="S15/NS1, RNA-binding"/>
    <property type="match status" value="1"/>
</dbReference>
<organism evidence="9 10">
    <name type="scientific">Kingdonia uniflora</name>
    <dbReference type="NCBI Taxonomy" id="39325"/>
    <lineage>
        <taxon>Eukaryota</taxon>
        <taxon>Viridiplantae</taxon>
        <taxon>Streptophyta</taxon>
        <taxon>Embryophyta</taxon>
        <taxon>Tracheophyta</taxon>
        <taxon>Spermatophyta</taxon>
        <taxon>Magnoliopsida</taxon>
        <taxon>Ranunculales</taxon>
        <taxon>Circaeasteraceae</taxon>
        <taxon>Kingdonia</taxon>
    </lineage>
</organism>
<dbReference type="InterPro" id="IPR000589">
    <property type="entry name" value="Ribosomal_uS15"/>
</dbReference>
<protein>
    <recommendedName>
        <fullName evidence="8">Starch synthase catalytic domain-containing protein</fullName>
    </recommendedName>
</protein>
<keyword evidence="7" id="KW-0687">Ribonucleoprotein</keyword>
<comment type="pathway">
    <text evidence="1">Glycan biosynthesis; starch biosynthesis.</text>
</comment>
<dbReference type="GO" id="GO:0005730">
    <property type="term" value="C:nucleolus"/>
    <property type="evidence" value="ECO:0007669"/>
    <property type="project" value="TreeGrafter"/>
</dbReference>
<name>A0A7J7PC60_9MAGN</name>
<dbReference type="AlphaFoldDB" id="A0A7J7PC60"/>
<keyword evidence="3" id="KW-0328">Glycosyltransferase</keyword>
<evidence type="ECO:0000256" key="4">
    <source>
        <dbReference type="ARBA" id="ARBA00022679"/>
    </source>
</evidence>
<dbReference type="InterPro" id="IPR009068">
    <property type="entry name" value="uS15_NS1_RNA-bd_sf"/>
</dbReference>
<dbReference type="Gene3D" id="3.40.50.2000">
    <property type="entry name" value="Glycogen Phosphorylase B"/>
    <property type="match status" value="1"/>
</dbReference>
<dbReference type="PANTHER" id="PTHR11885">
    <property type="entry name" value="RIBOSOMAL PROTEIN S15P/S13E"/>
    <property type="match status" value="1"/>
</dbReference>
<proteinExistence type="inferred from homology"/>
<feature type="domain" description="Starch synthase catalytic" evidence="8">
    <location>
        <begin position="112"/>
        <end position="171"/>
    </location>
</feature>
<gene>
    <name evidence="9" type="ORF">GIB67_026559</name>
</gene>
<dbReference type="GO" id="GO:0003735">
    <property type="term" value="F:structural constituent of ribosome"/>
    <property type="evidence" value="ECO:0007669"/>
    <property type="project" value="InterPro"/>
</dbReference>
<evidence type="ECO:0000256" key="1">
    <source>
        <dbReference type="ARBA" id="ARBA00004727"/>
    </source>
</evidence>
<dbReference type="SUPFAM" id="SSF53756">
    <property type="entry name" value="UDP-Glycosyltransferase/glycogen phosphorylase"/>
    <property type="match status" value="1"/>
</dbReference>
<dbReference type="GO" id="GO:0022627">
    <property type="term" value="C:cytosolic small ribosomal subunit"/>
    <property type="evidence" value="ECO:0007669"/>
    <property type="project" value="TreeGrafter"/>
</dbReference>
<dbReference type="InterPro" id="IPR013534">
    <property type="entry name" value="Starch_synth_cat_dom"/>
</dbReference>
<sequence>MESEDAIIKAENKEEAIKYEVEDGYNPENTSEVSQQRDFYIEDSAQLSENVEALILNCGHNLRSTSKYYSRDHHVYYTLLPCSELHTLLSDKQGRVDSKLRGQGFQERSHAKTNGHRVITVSPRYNQYKDAWDTNVSVEIKVGDKIETVRFFHCYKRGVDRVFVDHPIFLEKVKSVTGSKILRILKSHGLAPEIPEDLYHLIKQAVAIRKHLERNKKDKDSKFRLILV</sequence>
<keyword evidence="6" id="KW-0689">Ribosomal protein</keyword>
<evidence type="ECO:0000256" key="5">
    <source>
        <dbReference type="ARBA" id="ARBA00022922"/>
    </source>
</evidence>
<keyword evidence="5" id="KW-0750">Starch biosynthesis</keyword>
<evidence type="ECO:0000256" key="7">
    <source>
        <dbReference type="ARBA" id="ARBA00023274"/>
    </source>
</evidence>
<dbReference type="GO" id="GO:0006412">
    <property type="term" value="P:translation"/>
    <property type="evidence" value="ECO:0007669"/>
    <property type="project" value="InterPro"/>
</dbReference>
<dbReference type="GO" id="GO:0016757">
    <property type="term" value="F:glycosyltransferase activity"/>
    <property type="evidence" value="ECO:0007669"/>
    <property type="project" value="UniProtKB-KW"/>
</dbReference>
<keyword evidence="4" id="KW-0808">Transferase</keyword>
<evidence type="ECO:0000313" key="10">
    <source>
        <dbReference type="Proteomes" id="UP000541444"/>
    </source>
</evidence>
<comment type="similarity">
    <text evidence="2">Belongs to the universal ribosomal protein uS15 family.</text>
</comment>
<evidence type="ECO:0000256" key="6">
    <source>
        <dbReference type="ARBA" id="ARBA00022980"/>
    </source>
</evidence>
<comment type="caution">
    <text evidence="9">The sequence shown here is derived from an EMBL/GenBank/DDBJ whole genome shotgun (WGS) entry which is preliminary data.</text>
</comment>
<dbReference type="PANTHER" id="PTHR11885:SF25">
    <property type="entry name" value="SMALL RIBOSOMAL SUBUNIT PROTEIN US15Y-RELATED"/>
    <property type="match status" value="1"/>
</dbReference>
<evidence type="ECO:0000259" key="8">
    <source>
        <dbReference type="Pfam" id="PF08323"/>
    </source>
</evidence>
<dbReference type="InterPro" id="IPR023029">
    <property type="entry name" value="Ribosomal_uS15_arc_euk"/>
</dbReference>
<reference evidence="9 10" key="1">
    <citation type="journal article" date="2020" name="IScience">
        <title>Genome Sequencing of the Endangered Kingdonia uniflora (Circaeasteraceae, Ranunculales) Reveals Potential Mechanisms of Evolutionary Specialization.</title>
        <authorList>
            <person name="Sun Y."/>
            <person name="Deng T."/>
            <person name="Zhang A."/>
            <person name="Moore M.J."/>
            <person name="Landis J.B."/>
            <person name="Lin N."/>
            <person name="Zhang H."/>
            <person name="Zhang X."/>
            <person name="Huang J."/>
            <person name="Zhang X."/>
            <person name="Sun H."/>
            <person name="Wang H."/>
        </authorList>
    </citation>
    <scope>NUCLEOTIDE SEQUENCE [LARGE SCALE GENOMIC DNA]</scope>
    <source>
        <strain evidence="9">TB1705</strain>
        <tissue evidence="9">Leaf</tissue>
    </source>
</reference>
<dbReference type="Pfam" id="PF08323">
    <property type="entry name" value="Glyco_transf_5"/>
    <property type="match status" value="1"/>
</dbReference>
<dbReference type="Proteomes" id="UP000541444">
    <property type="component" value="Unassembled WGS sequence"/>
</dbReference>
<dbReference type="CDD" id="cd00353">
    <property type="entry name" value="Ribosomal_S15p_S13e"/>
    <property type="match status" value="1"/>
</dbReference>
<dbReference type="OrthoDB" id="512920at2759"/>
<dbReference type="SUPFAM" id="SSF47060">
    <property type="entry name" value="S15/NS1 RNA-binding domain"/>
    <property type="match status" value="1"/>
</dbReference>
<evidence type="ECO:0000256" key="3">
    <source>
        <dbReference type="ARBA" id="ARBA00022676"/>
    </source>
</evidence>
<evidence type="ECO:0000313" key="9">
    <source>
        <dbReference type="EMBL" id="KAF6176872.1"/>
    </source>
</evidence>
<dbReference type="UniPathway" id="UPA00152"/>
<dbReference type="EMBL" id="JACGCM010000032">
    <property type="protein sequence ID" value="KAF6176872.1"/>
    <property type="molecule type" value="Genomic_DNA"/>
</dbReference>
<dbReference type="GO" id="GO:0070181">
    <property type="term" value="F:small ribosomal subunit rRNA binding"/>
    <property type="evidence" value="ECO:0007669"/>
    <property type="project" value="TreeGrafter"/>
</dbReference>